<dbReference type="PANTHER" id="PTHR12945:SF0">
    <property type="entry name" value="TRNA (ADENINE(58)-N(1))-METHYLTRANSFERASE NON-CATALYTIC SUBUNIT TRM6"/>
    <property type="match status" value="1"/>
</dbReference>
<reference evidence="8" key="2">
    <citation type="journal article" date="2016" name="Fungal Biol.">
        <title>Ochratoxin A production by Penicillium thymicola.</title>
        <authorList>
            <person name="Nguyen H.D.T."/>
            <person name="McMullin D.R."/>
            <person name="Ponomareva E."/>
            <person name="Riley R."/>
            <person name="Pomraning K.R."/>
            <person name="Baker S.E."/>
            <person name="Seifert K.A."/>
        </authorList>
    </citation>
    <scope>NUCLEOTIDE SEQUENCE</scope>
    <source>
        <strain evidence="8">DAOM 180753</strain>
    </source>
</reference>
<organism evidence="8 9">
    <name type="scientific">Penicillium thymicola</name>
    <dbReference type="NCBI Taxonomy" id="293382"/>
    <lineage>
        <taxon>Eukaryota</taxon>
        <taxon>Fungi</taxon>
        <taxon>Dikarya</taxon>
        <taxon>Ascomycota</taxon>
        <taxon>Pezizomycotina</taxon>
        <taxon>Eurotiomycetes</taxon>
        <taxon>Eurotiomycetidae</taxon>
        <taxon>Eurotiales</taxon>
        <taxon>Aspergillaceae</taxon>
        <taxon>Penicillium</taxon>
    </lineage>
</organism>
<comment type="subcellular location">
    <subcellularLocation>
        <location evidence="1">Nucleus</location>
    </subcellularLocation>
</comment>
<sequence length="625" mass="69673">MTEMGDDLRSLSLSLSRSQGTRILQIHYDRGLTWGKLRCQNGLRICIYCIVHSHYAPRIILWKSSSFSCSIAIMHSYIRPGQFVAIRLQSDQLRLIQIIPDTIVNLGRFGNFAANQIIGRPFYFTFEILDACDDAGHQLRVVSATELHAETLLADGEGDGEGDDVDTGENGIPMRTNRQINDENSSQKLTLEEIEELKREAGGAGKDIVAKLLESHSAIDQKTAFSLAKYTLRKRKKYLKRFTILPLDVGLLANYLIEERDAQKSMELRDEHIGLIGCWGNVHHSGNVEVGEGMKPHGRYAIVDETGGLVVAAMAERMGILYPHDADEYPAEEQDAPIPNATESEHTTGPSKPRRIRPQLMSATTNTITVFHPYSQPNLSLLKFFGYDTNNPDESHPLHTHLKSISWMQLADPNSDPLYANEPPTIPAEELAELKQSKRTAYYHKRNRWGRVKAVVDEGRAGNFDGLIVSTLLEPASVLKTMVPLLAGSAPVVVYSPTVESLVELTDMYSTARRTAFINKKRELESQSSEGEAVDLSSLHEEFVVDPTILLPPTLQTSRVRPWQVLPGRTHPLMTGRGGAEGYLFHGIRVFPTTQNIQAAGNVRKRRKVEATSTPISDRDVEMTS</sequence>
<accession>A0AAI9TPT2</accession>
<dbReference type="Pfam" id="PF04189">
    <property type="entry name" value="Gcd10p"/>
    <property type="match status" value="1"/>
</dbReference>
<comment type="caution">
    <text evidence="8">The sequence shown here is derived from an EMBL/GenBank/DDBJ whole genome shotgun (WGS) entry which is preliminary data.</text>
</comment>
<dbReference type="InterPro" id="IPR018247">
    <property type="entry name" value="EF_Hand_1_Ca_BS"/>
</dbReference>
<reference evidence="8" key="1">
    <citation type="submission" date="2015-06" db="EMBL/GenBank/DDBJ databases">
        <authorList>
            <person name="Nguyen H."/>
        </authorList>
    </citation>
    <scope>NUCLEOTIDE SEQUENCE</scope>
    <source>
        <strain evidence="8">DAOM 180753</strain>
    </source>
</reference>
<keyword evidence="5" id="KW-0539">Nucleus</keyword>
<evidence type="ECO:0000256" key="3">
    <source>
        <dbReference type="ARBA" id="ARBA00021704"/>
    </source>
</evidence>
<dbReference type="InterPro" id="IPR017423">
    <property type="entry name" value="TRM6"/>
</dbReference>
<dbReference type="PANTHER" id="PTHR12945">
    <property type="entry name" value="TRANSLATION INITIATION FACTOR EIF3-RELATED"/>
    <property type="match status" value="1"/>
</dbReference>
<dbReference type="GO" id="GO:0030488">
    <property type="term" value="P:tRNA methylation"/>
    <property type="evidence" value="ECO:0007669"/>
    <property type="project" value="InterPro"/>
</dbReference>
<dbReference type="GO" id="GO:0005634">
    <property type="term" value="C:nucleus"/>
    <property type="evidence" value="ECO:0007669"/>
    <property type="project" value="UniProtKB-SubCell"/>
</dbReference>
<evidence type="ECO:0000256" key="7">
    <source>
        <dbReference type="SAM" id="MobiDB-lite"/>
    </source>
</evidence>
<dbReference type="AlphaFoldDB" id="A0AAI9TPT2"/>
<evidence type="ECO:0000256" key="1">
    <source>
        <dbReference type="ARBA" id="ARBA00004123"/>
    </source>
</evidence>
<dbReference type="Proteomes" id="UP001227192">
    <property type="component" value="Unassembled WGS sequence"/>
</dbReference>
<comment type="similarity">
    <text evidence="2">Belongs to the TRM6/GCD10 family.</text>
</comment>
<evidence type="ECO:0000256" key="2">
    <source>
        <dbReference type="ARBA" id="ARBA00008320"/>
    </source>
</evidence>
<dbReference type="PROSITE" id="PS00018">
    <property type="entry name" value="EF_HAND_1"/>
    <property type="match status" value="1"/>
</dbReference>
<protein>
    <recommendedName>
        <fullName evidence="3">tRNA (adenine(58)-N(1))-methyltransferase non-catalytic subunit TRM6</fullName>
    </recommendedName>
    <alternativeName>
        <fullName evidence="6">tRNA(m1A58)-methyltransferase subunit TRM6</fullName>
    </alternativeName>
</protein>
<evidence type="ECO:0000256" key="6">
    <source>
        <dbReference type="ARBA" id="ARBA00032319"/>
    </source>
</evidence>
<keyword evidence="9" id="KW-1185">Reference proteome</keyword>
<feature type="region of interest" description="Disordered" evidence="7">
    <location>
        <begin position="606"/>
        <end position="625"/>
    </location>
</feature>
<dbReference type="GO" id="GO:0031515">
    <property type="term" value="C:tRNA (m1A) methyltransferase complex"/>
    <property type="evidence" value="ECO:0007669"/>
    <property type="project" value="InterPro"/>
</dbReference>
<evidence type="ECO:0000256" key="5">
    <source>
        <dbReference type="ARBA" id="ARBA00023242"/>
    </source>
</evidence>
<proteinExistence type="inferred from homology"/>
<keyword evidence="4" id="KW-0819">tRNA processing</keyword>
<name>A0AAI9TPT2_PENTH</name>
<gene>
    <name evidence="8" type="ORF">VN97_g2793</name>
</gene>
<evidence type="ECO:0000256" key="4">
    <source>
        <dbReference type="ARBA" id="ARBA00022694"/>
    </source>
</evidence>
<dbReference type="EMBL" id="LACB01000056">
    <property type="protein sequence ID" value="KAJ9490444.1"/>
    <property type="molecule type" value="Genomic_DNA"/>
</dbReference>
<evidence type="ECO:0000313" key="8">
    <source>
        <dbReference type="EMBL" id="KAJ9490444.1"/>
    </source>
</evidence>
<evidence type="ECO:0000313" key="9">
    <source>
        <dbReference type="Proteomes" id="UP001227192"/>
    </source>
</evidence>